<dbReference type="Pfam" id="PF00122">
    <property type="entry name" value="E1-E2_ATPase"/>
    <property type="match status" value="1"/>
</dbReference>
<comment type="caution">
    <text evidence="4">The sequence shown here is derived from an EMBL/GenBank/DDBJ whole genome shotgun (WGS) entry which is preliminary data.</text>
</comment>
<protein>
    <recommendedName>
        <fullName evidence="3">P-type ATPase A domain-containing protein</fullName>
    </recommendedName>
</protein>
<feature type="compositionally biased region" description="Basic and acidic residues" evidence="2">
    <location>
        <begin position="98"/>
        <end position="107"/>
    </location>
</feature>
<proteinExistence type="predicted"/>
<evidence type="ECO:0000313" key="4">
    <source>
        <dbReference type="EMBL" id="GED08462.1"/>
    </source>
</evidence>
<dbReference type="EMBL" id="BJNZ01000002">
    <property type="protein sequence ID" value="GED08462.1"/>
    <property type="molecule type" value="Genomic_DNA"/>
</dbReference>
<comment type="subcellular location">
    <subcellularLocation>
        <location evidence="1">Membrane</location>
        <topology evidence="1">Multi-pass membrane protein</topology>
    </subcellularLocation>
</comment>
<dbReference type="AlphaFoldDB" id="A0A4Y4DSX5"/>
<feature type="domain" description="P-type ATPase A" evidence="3">
    <location>
        <begin position="7"/>
        <end position="46"/>
    </location>
</feature>
<dbReference type="InterPro" id="IPR008250">
    <property type="entry name" value="ATPase_P-typ_transduc_dom_A_sf"/>
</dbReference>
<gene>
    <name evidence="4" type="ORF">CCE02nite_04610</name>
</gene>
<sequence length="107" mass="11736">MVGPSRYGRQELVPAEELVPGDVVRLEAGSTIPADERLQRIVGTVDLDGRRWGVRALVLRQVDRHRGAPYVPAEVSSAQVRAAAQGTTPSSRPRRTASRRELTPSLR</sequence>
<dbReference type="SUPFAM" id="SSF81653">
    <property type="entry name" value="Calcium ATPase, transduction domain A"/>
    <property type="match status" value="1"/>
</dbReference>
<dbReference type="RefSeq" id="WP_141387786.1">
    <property type="nucleotide sequence ID" value="NZ_BJNZ01000002.1"/>
</dbReference>
<feature type="region of interest" description="Disordered" evidence="2">
    <location>
        <begin position="77"/>
        <end position="107"/>
    </location>
</feature>
<dbReference type="Proteomes" id="UP000316659">
    <property type="component" value="Unassembled WGS sequence"/>
</dbReference>
<evidence type="ECO:0000259" key="3">
    <source>
        <dbReference type="Pfam" id="PF00122"/>
    </source>
</evidence>
<evidence type="ECO:0000313" key="5">
    <source>
        <dbReference type="Proteomes" id="UP000316659"/>
    </source>
</evidence>
<dbReference type="InterPro" id="IPR059000">
    <property type="entry name" value="ATPase_P-type_domA"/>
</dbReference>
<name>A0A4Y4DSX5_CELCE</name>
<evidence type="ECO:0000256" key="2">
    <source>
        <dbReference type="SAM" id="MobiDB-lite"/>
    </source>
</evidence>
<accession>A0A4Y4DSX5</accession>
<dbReference type="Gene3D" id="2.70.150.10">
    <property type="entry name" value="Calcium-transporting ATPase, cytoplasmic transduction domain A"/>
    <property type="match status" value="1"/>
</dbReference>
<evidence type="ECO:0000256" key="1">
    <source>
        <dbReference type="ARBA" id="ARBA00004141"/>
    </source>
</evidence>
<reference evidence="4 5" key="1">
    <citation type="submission" date="2019-06" db="EMBL/GenBank/DDBJ databases">
        <title>Whole genome shotgun sequence of Cellulosimicrobium cellulans NBRC 15516.</title>
        <authorList>
            <person name="Hosoyama A."/>
            <person name="Uohara A."/>
            <person name="Ohji S."/>
            <person name="Ichikawa N."/>
        </authorList>
    </citation>
    <scope>NUCLEOTIDE SEQUENCE [LARGE SCALE GENOMIC DNA]</scope>
    <source>
        <strain evidence="4 5">NBRC 15516</strain>
    </source>
</reference>
<organism evidence="4 5">
    <name type="scientific">Cellulosimicrobium cellulans</name>
    <name type="common">Arthrobacter luteus</name>
    <dbReference type="NCBI Taxonomy" id="1710"/>
    <lineage>
        <taxon>Bacteria</taxon>
        <taxon>Bacillati</taxon>
        <taxon>Actinomycetota</taxon>
        <taxon>Actinomycetes</taxon>
        <taxon>Micrococcales</taxon>
        <taxon>Promicromonosporaceae</taxon>
        <taxon>Cellulosimicrobium</taxon>
    </lineage>
</organism>